<name>A0A5D0RLL7_9RHOB</name>
<feature type="region of interest" description="Disordered" evidence="1">
    <location>
        <begin position="43"/>
        <end position="64"/>
    </location>
</feature>
<dbReference type="AlphaFoldDB" id="A0A5D0RLL7"/>
<keyword evidence="2" id="KW-1133">Transmembrane helix</keyword>
<protein>
    <recommendedName>
        <fullName evidence="5">Cytochrome C oxidase assembly protein</fullName>
    </recommendedName>
</protein>
<dbReference type="Proteomes" id="UP000322080">
    <property type="component" value="Unassembled WGS sequence"/>
</dbReference>
<feature type="transmembrane region" description="Helical" evidence="2">
    <location>
        <begin position="20"/>
        <end position="39"/>
    </location>
</feature>
<dbReference type="RefSeq" id="WP_148377290.1">
    <property type="nucleotide sequence ID" value="NZ_VSIY01000004.1"/>
</dbReference>
<gene>
    <name evidence="3" type="ORF">FVF75_07380</name>
</gene>
<comment type="caution">
    <text evidence="3">The sequence shown here is derived from an EMBL/GenBank/DDBJ whole genome shotgun (WGS) entry which is preliminary data.</text>
</comment>
<sequence length="64" mass="6793">MATRIRAEHELHRRRLSRNVGLGVTLVLFVVLVYGLTIAKLGTDPTDALGITPPPAATDGEGGQ</sequence>
<proteinExistence type="predicted"/>
<keyword evidence="2" id="KW-0812">Transmembrane</keyword>
<evidence type="ECO:0000256" key="2">
    <source>
        <dbReference type="SAM" id="Phobius"/>
    </source>
</evidence>
<evidence type="ECO:0000313" key="3">
    <source>
        <dbReference type="EMBL" id="TYB82527.1"/>
    </source>
</evidence>
<organism evidence="3 4">
    <name type="scientific">Maritimibacter fusiformis</name>
    <dbReference type="NCBI Taxonomy" id="2603819"/>
    <lineage>
        <taxon>Bacteria</taxon>
        <taxon>Pseudomonadati</taxon>
        <taxon>Pseudomonadota</taxon>
        <taxon>Alphaproteobacteria</taxon>
        <taxon>Rhodobacterales</taxon>
        <taxon>Roseobacteraceae</taxon>
        <taxon>Maritimibacter</taxon>
    </lineage>
</organism>
<dbReference type="EMBL" id="VSIY01000004">
    <property type="protein sequence ID" value="TYB82527.1"/>
    <property type="molecule type" value="Genomic_DNA"/>
</dbReference>
<evidence type="ECO:0008006" key="5">
    <source>
        <dbReference type="Google" id="ProtNLM"/>
    </source>
</evidence>
<accession>A0A5D0RLL7</accession>
<evidence type="ECO:0000313" key="4">
    <source>
        <dbReference type="Proteomes" id="UP000322080"/>
    </source>
</evidence>
<reference evidence="3 4" key="1">
    <citation type="submission" date="2019-08" db="EMBL/GenBank/DDBJ databases">
        <title>Identification of a novel species of the genus Boseongicola.</title>
        <authorList>
            <person name="Zhang X.-Q."/>
        </authorList>
    </citation>
    <scope>NUCLEOTIDE SEQUENCE [LARGE SCALE GENOMIC DNA]</scope>
    <source>
        <strain evidence="3 4">HY14</strain>
    </source>
</reference>
<keyword evidence="2" id="KW-0472">Membrane</keyword>
<evidence type="ECO:0000256" key="1">
    <source>
        <dbReference type="SAM" id="MobiDB-lite"/>
    </source>
</evidence>
<keyword evidence="4" id="KW-1185">Reference proteome</keyword>